<dbReference type="InterPro" id="IPR005546">
    <property type="entry name" value="Autotransporte_beta"/>
</dbReference>
<dbReference type="RefSeq" id="WP_057918567.1">
    <property type="nucleotide sequence ID" value="NZ_CP011129.1"/>
</dbReference>
<dbReference type="SUPFAM" id="SSF49373">
    <property type="entry name" value="Invasin/intimin cell-adhesion fragments"/>
    <property type="match status" value="1"/>
</dbReference>
<proteinExistence type="predicted"/>
<dbReference type="InterPro" id="IPR013783">
    <property type="entry name" value="Ig-like_fold"/>
</dbReference>
<dbReference type="GO" id="GO:0016020">
    <property type="term" value="C:membrane"/>
    <property type="evidence" value="ECO:0007669"/>
    <property type="project" value="InterPro"/>
</dbReference>
<dbReference type="InterPro" id="IPR008964">
    <property type="entry name" value="Invasin/intimin_cell_adhesion"/>
</dbReference>
<sequence>MKSLRFRAGATARLRLDPALRAARGAILLGGLLLLAGLGMTGTAQAQSCGVGETPAAFGFTGGEQTATVPAGVHSLTVYLSGAQGGAGRSGAGDDVGSNPNSPGGADGLGGRVRGTLAVTPGAALSIWVGGQGSQAVNPGGIGEGLDGIGGGATDLRVGGNGIGNRVGIAGGGGGGGNAGWSSDDVVAGGTGGVGGGGTGGAGADVPGGTGPYGGGGGAVGTGGAAGAGCGSFPATAGNAANGDGGDAFNFSGSFTGAGYGGGGGGGATVGAGGGGAGVGTATCTQNWNGGGGGGAGGSSAATGLTAVTINNGVQAGNGAALICFAPTQFAVGGSVSGQTGAVTLQLAATNPVSSQQVVVAQAASSFVFPTRLPQGANWSVGVLTHPAGQLCSVAPPSGAAIAADVTHLVLSCATVAVTVNPATLPNGALATAYSQTLSATSGNGGVAPYTFTVTAGALPPGLALSSAGVFSGTPTAAGSFNFTVQATSNNGFSGTRAYTLAIAQGSQAITAFAANPASPVYAPGGTFTVSATGGASGNPVVFASTTPAVCTVAGNTVTTVAAGNCALTANQAGNANYTAAPQATLAVVIGPASQAITAFAANPAAPVYSPGGSFTVSATGGASGNPVVFAGTAPAICTVSGNTVTIVSAGNCSLTADQTGNANYSAAAQATLVVAIGVATQSISNFAANPAAPVFAPGGSFTVSATPGLSSSPVMFGSVTPSVCTVAGSTVSMLSAGTCSLTADQAGDGNYSASPQVALNVAIALAAQAITDFAATPAAPVFAAGGSFAVSATPGASTSPVVFASTTGSVCTVSGSAVTMLSAGTCSLTADQAADGNYSAAPQVTLDVTIGAAAQAIAQFAANPAMPVYTPGGSFTVSASGGASGNPVVFASTSPAVCTVSGNTVSTLGSGTCSLTADQAGNANYTAAPQVALQVIISGATPNLAWIGDLAKTVGEAAFDLPDPSSNSNGAFTFNSANTAVATVSGRRVTIVGAGVATLVATQAASGSYLQASVNATLTVTGRPDPTRDPSVVGGLQAQVDASVRFASAQQSNIHDRLRQQRFAGANRSSNDMALNLSSRSGGAMSLTAGQVASIDPVRLPEGWGLWTAGSVSNGQRERNARSDGFDFHSDGLTVGADWRIGERFLLGVAGGFGWNDTDLDDGRSKLDAEQRALSLYGLWRPSERWFVDGILGWGRLDFDIRRYSATAGATASAERDGDQVFGSLTAGYEHGGGSGMMLTGYGRLDSSRTKLDGYRETGLGIYDLSYGSQTVENSGASLGVEGSLPIVTARGNIFRPYWLLEYRESFDNRSDVKLNYVIMPVANDYVLGLRSYGDNALSYGAGMDVTFSRGWRLSLLMRRQHGSGQDPSTSFGLLLSFSPSVQSTAAMLMPSAQDVADAMDVTAPAQTPQTGR</sequence>
<dbReference type="KEGG" id="lab:LA76x_3429"/>
<reference evidence="3 4" key="1">
    <citation type="journal article" date="2015" name="BMC Genomics">
        <title>Comparative genomics and metabolic profiling of the genus Lysobacter.</title>
        <authorList>
            <person name="de Bruijn I."/>
            <person name="Cheng X."/>
            <person name="de Jager V."/>
            <person name="Exposito R.G."/>
            <person name="Watrous J."/>
            <person name="Patel N."/>
            <person name="Postma J."/>
            <person name="Dorrestein P.C."/>
            <person name="Kobayashi D."/>
            <person name="Raaijmakers J.M."/>
        </authorList>
    </citation>
    <scope>NUCLEOTIDE SEQUENCE [LARGE SCALE GENOMIC DNA]</scope>
    <source>
        <strain evidence="3 4">76</strain>
    </source>
</reference>
<dbReference type="Pfam" id="PF05345">
    <property type="entry name" value="He_PIG"/>
    <property type="match status" value="1"/>
</dbReference>
<dbReference type="Pfam" id="PF03797">
    <property type="entry name" value="Autotransporter"/>
    <property type="match status" value="1"/>
</dbReference>
<dbReference type="Gene3D" id="2.60.40.1080">
    <property type="match status" value="1"/>
</dbReference>
<dbReference type="PROSITE" id="PS51208">
    <property type="entry name" value="AUTOTRANSPORTER"/>
    <property type="match status" value="1"/>
</dbReference>
<dbReference type="Gene3D" id="2.60.40.10">
    <property type="entry name" value="Immunoglobulins"/>
    <property type="match status" value="1"/>
</dbReference>
<name>A0A0S2FDB6_LYSAN</name>
<dbReference type="Gene3D" id="2.40.128.130">
    <property type="entry name" value="Autotransporter beta-domain"/>
    <property type="match status" value="1"/>
</dbReference>
<dbReference type="eggNOG" id="COG4625">
    <property type="taxonomic scope" value="Bacteria"/>
</dbReference>
<dbReference type="eggNOG" id="COG3468">
    <property type="taxonomic scope" value="Bacteria"/>
</dbReference>
<dbReference type="SUPFAM" id="SSF49313">
    <property type="entry name" value="Cadherin-like"/>
    <property type="match status" value="1"/>
</dbReference>
<gene>
    <name evidence="3" type="ORF">LA76x_3429</name>
</gene>
<dbReference type="Proteomes" id="UP000060787">
    <property type="component" value="Chromosome"/>
</dbReference>
<accession>A0A0S2FDB6</accession>
<evidence type="ECO:0000256" key="1">
    <source>
        <dbReference type="SAM" id="MobiDB-lite"/>
    </source>
</evidence>
<keyword evidence="4" id="KW-1185">Reference proteome</keyword>
<dbReference type="STRING" id="84531.LA76x_3429"/>
<feature type="domain" description="Autotransporter" evidence="2">
    <location>
        <begin position="1100"/>
        <end position="1379"/>
    </location>
</feature>
<dbReference type="SMART" id="SM00869">
    <property type="entry name" value="Autotransporter"/>
    <property type="match status" value="1"/>
</dbReference>
<dbReference type="GO" id="GO:0005509">
    <property type="term" value="F:calcium ion binding"/>
    <property type="evidence" value="ECO:0007669"/>
    <property type="project" value="InterPro"/>
</dbReference>
<dbReference type="SUPFAM" id="SSF103515">
    <property type="entry name" value="Autotransporter"/>
    <property type="match status" value="1"/>
</dbReference>
<dbReference type="InterPro" id="IPR036709">
    <property type="entry name" value="Autotransporte_beta_dom_sf"/>
</dbReference>
<dbReference type="PATRIC" id="fig|84531.8.peg.3446"/>
<dbReference type="InterPro" id="IPR015919">
    <property type="entry name" value="Cadherin-like_sf"/>
</dbReference>
<feature type="region of interest" description="Disordered" evidence="1">
    <location>
        <begin position="89"/>
        <end position="113"/>
    </location>
</feature>
<dbReference type="EMBL" id="CP011129">
    <property type="protein sequence ID" value="ALN81554.1"/>
    <property type="molecule type" value="Genomic_DNA"/>
</dbReference>
<evidence type="ECO:0000313" key="3">
    <source>
        <dbReference type="EMBL" id="ALN81554.1"/>
    </source>
</evidence>
<protein>
    <submittedName>
        <fullName evidence="3">Autotransporter beta-domain protein</fullName>
    </submittedName>
</protein>
<organism evidence="3 4">
    <name type="scientific">Lysobacter antibioticus</name>
    <dbReference type="NCBI Taxonomy" id="84531"/>
    <lineage>
        <taxon>Bacteria</taxon>
        <taxon>Pseudomonadati</taxon>
        <taxon>Pseudomonadota</taxon>
        <taxon>Gammaproteobacteria</taxon>
        <taxon>Lysobacterales</taxon>
        <taxon>Lysobacteraceae</taxon>
        <taxon>Lysobacter</taxon>
    </lineage>
</organism>
<evidence type="ECO:0000259" key="2">
    <source>
        <dbReference type="PROSITE" id="PS51208"/>
    </source>
</evidence>
<evidence type="ECO:0000313" key="4">
    <source>
        <dbReference type="Proteomes" id="UP000060787"/>
    </source>
</evidence>